<dbReference type="InterPro" id="IPR011045">
    <property type="entry name" value="N2O_reductase_N"/>
</dbReference>
<dbReference type="SUPFAM" id="SSF51126">
    <property type="entry name" value="Pectin lyase-like"/>
    <property type="match status" value="2"/>
</dbReference>
<dbReference type="Gene3D" id="2.60.40.10">
    <property type="entry name" value="Immunoglobulins"/>
    <property type="match status" value="2"/>
</dbReference>
<dbReference type="SMART" id="SM00089">
    <property type="entry name" value="PKD"/>
    <property type="match status" value="2"/>
</dbReference>
<dbReference type="Pfam" id="PF18911">
    <property type="entry name" value="PKD_4"/>
    <property type="match status" value="1"/>
</dbReference>
<dbReference type="SUPFAM" id="SSF49299">
    <property type="entry name" value="PKD domain"/>
    <property type="match status" value="2"/>
</dbReference>
<feature type="domain" description="PKD" evidence="2">
    <location>
        <begin position="433"/>
        <end position="479"/>
    </location>
</feature>
<proteinExistence type="predicted"/>
<dbReference type="Pfam" id="PF13229">
    <property type="entry name" value="Beta_helix"/>
    <property type="match status" value="1"/>
</dbReference>
<dbReference type="Proteomes" id="UP001521150">
    <property type="component" value="Unassembled WGS sequence"/>
</dbReference>
<name>A0ABS8ZMF5_9PSEU</name>
<dbReference type="Gene3D" id="2.160.20.10">
    <property type="entry name" value="Single-stranded right-handed beta-helix, Pectin lyase-like"/>
    <property type="match status" value="1"/>
</dbReference>
<dbReference type="SUPFAM" id="SSF50974">
    <property type="entry name" value="Nitrous oxide reductase, N-terminal domain"/>
    <property type="match status" value="1"/>
</dbReference>
<organism evidence="3 4">
    <name type="scientific">Kibdelosporangium philippinense</name>
    <dbReference type="NCBI Taxonomy" id="211113"/>
    <lineage>
        <taxon>Bacteria</taxon>
        <taxon>Bacillati</taxon>
        <taxon>Actinomycetota</taxon>
        <taxon>Actinomycetes</taxon>
        <taxon>Pseudonocardiales</taxon>
        <taxon>Pseudonocardiaceae</taxon>
        <taxon>Kibdelosporangium</taxon>
    </lineage>
</organism>
<dbReference type="CDD" id="cd00146">
    <property type="entry name" value="PKD"/>
    <property type="match status" value="1"/>
</dbReference>
<dbReference type="PROSITE" id="PS50093">
    <property type="entry name" value="PKD"/>
    <property type="match status" value="2"/>
</dbReference>
<evidence type="ECO:0000259" key="2">
    <source>
        <dbReference type="PROSITE" id="PS50093"/>
    </source>
</evidence>
<gene>
    <name evidence="3" type="ORF">LWC34_35780</name>
</gene>
<accession>A0ABS8ZMF5</accession>
<dbReference type="EMBL" id="JAJVCN010000003">
    <property type="protein sequence ID" value="MCE7008140.1"/>
    <property type="molecule type" value="Genomic_DNA"/>
</dbReference>
<sequence length="938" mass="97230">MMIRTKRWTGAAAAVACLAGVVVLGMGNANQAPQLRLHGGSAWLASSKTGQLTLLDGASAEVAARVQVAPPGAPIRSAQLESTGYALNQWDGSVVRVDGATLKPSTSSWSADKIFPTPHALYALDSSRGLLTPTDLVTMTPLGAPHSLATKADQAVVDGGGRLWILDQHTGELVWFSQDSQGSRTNAGTHLTVTDGRPAVLDVARRKAELLDPETGTVVESVRADVRADDAAVVSGWSRGILISTRGLLMACEFTVSCRNPVALGSGKADLGAAVEVAGHAIVPDYSAGRAWVVNLETMRVVADRKLFDRPVRFELLARDGLVFYNDPDSDEAGVFDLNGNGRAVSKYNPVNPGSGINQVAVDGPGPGRQSPPPRPESGSPNAPVRGPGANELALVGAPMADIVFKPGNRGLVGDEFELGVVARSSIGLATAEWSFGDGTSATGLVARHSWKRPGEYQVSVATMLTVGLPAPVATATVVIEPADAPPRIAGFRVDPEAPRAGEPVLFGAEVTGRAPDRWEWTVQGQPVSSEPEFRHTFAAPGTYTVALAVTAGAVRVQESKQVVVAPAPPRVKCGDVLTASAVLTGDLVCPQNVAFRIAADNVTFDLGSHTVTTASPSNSSVGIQVAGAKNATIKNGSVTGFTTGIAMTDVNGVAIQKIRSKSFGHDSAGDIVGTRATNVKVTDSTTSGPTAFVFRDRSNVTFSKATFEQSAVSLCSDHSTCAVTGSSTVRIDRLVCARNEEDTDSGSSITIRDSALDIAELGHACDDVKLTTNQSTGGDITATNNLELVGNVMGDRQDDLVLDSPAVRTPGRLVIQDNMFSGFGVGLRIGEGTGTISGNVFSGNVDAGIWLDPSPGQLTFAGNTFTANGSLKRHGVPAEYRGGLIDPELGRQSVTLSDNHAVNNRGYGFRVATGVQDGGGNTSSGDLHACVGVSCAP</sequence>
<dbReference type="InterPro" id="IPR000601">
    <property type="entry name" value="PKD_dom"/>
</dbReference>
<dbReference type="Gene3D" id="2.130.10.10">
    <property type="entry name" value="YVTN repeat-like/Quinoprotein amine dehydrogenase"/>
    <property type="match status" value="1"/>
</dbReference>
<dbReference type="InterPro" id="IPR011050">
    <property type="entry name" value="Pectin_lyase_fold/virulence"/>
</dbReference>
<evidence type="ECO:0000256" key="1">
    <source>
        <dbReference type="SAM" id="MobiDB-lite"/>
    </source>
</evidence>
<protein>
    <submittedName>
        <fullName evidence="3">PKD domain-containing protein</fullName>
    </submittedName>
</protein>
<dbReference type="InterPro" id="IPR039448">
    <property type="entry name" value="Beta_helix"/>
</dbReference>
<dbReference type="InterPro" id="IPR035986">
    <property type="entry name" value="PKD_dom_sf"/>
</dbReference>
<dbReference type="InterPro" id="IPR006626">
    <property type="entry name" value="PbH1"/>
</dbReference>
<dbReference type="InterPro" id="IPR015943">
    <property type="entry name" value="WD40/YVTN_repeat-like_dom_sf"/>
</dbReference>
<evidence type="ECO:0000313" key="3">
    <source>
        <dbReference type="EMBL" id="MCE7008140.1"/>
    </source>
</evidence>
<comment type="caution">
    <text evidence="3">The sequence shown here is derived from an EMBL/GenBank/DDBJ whole genome shotgun (WGS) entry which is preliminary data.</text>
</comment>
<dbReference type="InterPro" id="IPR013783">
    <property type="entry name" value="Ig-like_fold"/>
</dbReference>
<keyword evidence="4" id="KW-1185">Reference proteome</keyword>
<evidence type="ECO:0000313" key="4">
    <source>
        <dbReference type="Proteomes" id="UP001521150"/>
    </source>
</evidence>
<dbReference type="InterPro" id="IPR022409">
    <property type="entry name" value="PKD/Chitinase_dom"/>
</dbReference>
<feature type="domain" description="PKD" evidence="2">
    <location>
        <begin position="488"/>
        <end position="565"/>
    </location>
</feature>
<dbReference type="RefSeq" id="WP_233729669.1">
    <property type="nucleotide sequence ID" value="NZ_JAJVCN010000003.1"/>
</dbReference>
<dbReference type="Pfam" id="PF00801">
    <property type="entry name" value="PKD"/>
    <property type="match status" value="1"/>
</dbReference>
<reference evidence="3 4" key="1">
    <citation type="submission" date="2021-12" db="EMBL/GenBank/DDBJ databases">
        <title>Genome sequence of Kibdelosporangium philippinense ATCC 49844.</title>
        <authorList>
            <person name="Fedorov E.A."/>
            <person name="Omeragic M."/>
            <person name="Shalygina K.F."/>
            <person name="Maclea K.S."/>
        </authorList>
    </citation>
    <scope>NUCLEOTIDE SEQUENCE [LARGE SCALE GENOMIC DNA]</scope>
    <source>
        <strain evidence="3 4">ATCC 49844</strain>
    </source>
</reference>
<dbReference type="InterPro" id="IPR012334">
    <property type="entry name" value="Pectin_lyas_fold"/>
</dbReference>
<feature type="region of interest" description="Disordered" evidence="1">
    <location>
        <begin position="347"/>
        <end position="390"/>
    </location>
</feature>
<dbReference type="SMART" id="SM00710">
    <property type="entry name" value="PbH1"/>
    <property type="match status" value="5"/>
</dbReference>